<proteinExistence type="predicted"/>
<comment type="caution">
    <text evidence="2">The sequence shown here is derived from an EMBL/GenBank/DDBJ whole genome shotgun (WGS) entry which is preliminary data.</text>
</comment>
<dbReference type="EMBL" id="LSNE01000009">
    <property type="protein sequence ID" value="KXI27710.1"/>
    <property type="molecule type" value="Genomic_DNA"/>
</dbReference>
<evidence type="ECO:0008006" key="4">
    <source>
        <dbReference type="Google" id="ProtNLM"/>
    </source>
</evidence>
<dbReference type="RefSeq" id="WP_068379064.1">
    <property type="nucleotide sequence ID" value="NZ_LSNE01000009.1"/>
</dbReference>
<accession>A0A148KN41</accession>
<dbReference type="InterPro" id="IPR014469">
    <property type="entry name" value="DUF2271"/>
</dbReference>
<dbReference type="Pfam" id="PF10029">
    <property type="entry name" value="DUF2271"/>
    <property type="match status" value="1"/>
</dbReference>
<gene>
    <name evidence="2" type="ORF">AX660_19350</name>
</gene>
<evidence type="ECO:0000313" key="2">
    <source>
        <dbReference type="EMBL" id="KXI27710.1"/>
    </source>
</evidence>
<keyword evidence="1" id="KW-0732">Signal</keyword>
<dbReference type="PIRSF" id="PIRSF014995">
    <property type="entry name" value="UCP014995"/>
    <property type="match status" value="1"/>
</dbReference>
<evidence type="ECO:0000313" key="3">
    <source>
        <dbReference type="Proteomes" id="UP000070299"/>
    </source>
</evidence>
<keyword evidence="3" id="KW-1185">Reference proteome</keyword>
<feature type="chain" id="PRO_5007550248" description="DUF2271 domain-containing protein" evidence="1">
    <location>
        <begin position="22"/>
        <end position="179"/>
    </location>
</feature>
<dbReference type="AlphaFoldDB" id="A0A148KN41"/>
<sequence>MKKTLSTLLGASALLVAPVLALTSFSSNGASFEVQVELPTMDVAEYHAPYVAMWLQSSDKTVTNLALWYDKDMRNDEGQQWLKDIRQWWRRSGRSLSLPADGITGATRKAGSHKIDFAPLKAELAKLPAGDYEFFIEVVREVGGREIISIPFSLPVTSTQNFNEKGSSELAQVSLTVTP</sequence>
<dbReference type="OrthoDB" id="195316at2"/>
<evidence type="ECO:0000256" key="1">
    <source>
        <dbReference type="SAM" id="SignalP"/>
    </source>
</evidence>
<dbReference type="STRING" id="1799789.AX660_19350"/>
<dbReference type="Proteomes" id="UP000070299">
    <property type="component" value="Unassembled WGS sequence"/>
</dbReference>
<name>A0A148KN41_9ALTE</name>
<organism evidence="2 3">
    <name type="scientific">Paraglaciecola hydrolytica</name>
    <dbReference type="NCBI Taxonomy" id="1799789"/>
    <lineage>
        <taxon>Bacteria</taxon>
        <taxon>Pseudomonadati</taxon>
        <taxon>Pseudomonadota</taxon>
        <taxon>Gammaproteobacteria</taxon>
        <taxon>Alteromonadales</taxon>
        <taxon>Alteromonadaceae</taxon>
        <taxon>Paraglaciecola</taxon>
    </lineage>
</organism>
<feature type="signal peptide" evidence="1">
    <location>
        <begin position="1"/>
        <end position="21"/>
    </location>
</feature>
<reference evidence="3" key="1">
    <citation type="submission" date="2016-02" db="EMBL/GenBank/DDBJ databases">
        <authorList>
            <person name="Schultz-Johansen M."/>
            <person name="Glaring M.A."/>
            <person name="Bech P.K."/>
            <person name="Stougaard P."/>
        </authorList>
    </citation>
    <scope>NUCLEOTIDE SEQUENCE [LARGE SCALE GENOMIC DNA]</scope>
    <source>
        <strain evidence="3">S66</strain>
    </source>
</reference>
<protein>
    <recommendedName>
        <fullName evidence="4">DUF2271 domain-containing protein</fullName>
    </recommendedName>
</protein>